<evidence type="ECO:0000313" key="8">
    <source>
        <dbReference type="EMBL" id="QNH61613.1"/>
    </source>
</evidence>
<keyword evidence="5 7" id="KW-1133">Transmembrane helix</keyword>
<evidence type="ECO:0000256" key="6">
    <source>
        <dbReference type="ARBA" id="ARBA00023136"/>
    </source>
</evidence>
<comment type="subcellular location">
    <subcellularLocation>
        <location evidence="1">Cell membrane</location>
        <topology evidence="1">Multi-pass membrane protein</topology>
    </subcellularLocation>
</comment>
<evidence type="ECO:0000256" key="1">
    <source>
        <dbReference type="ARBA" id="ARBA00004651"/>
    </source>
</evidence>
<keyword evidence="9" id="KW-1185">Reference proteome</keyword>
<sequence>MELSNQLPLAGHRRNSSSNPVWMDVLRILLGLVLFVKGVAFLDHTSDVFYLLSQQQNFAELKKATLFFSIFHIVGGLMIAAGALTRFALLCQIPILLGAVLIVNPQNGFGLENRELWVSMVVLGLLLFYMVVGPGRFSVDNKIFRGQKQ</sequence>
<comment type="similarity">
    <text evidence="2">Belongs to the DoxX family.</text>
</comment>
<dbReference type="InterPro" id="IPR051907">
    <property type="entry name" value="DoxX-like_oxidoreductase"/>
</dbReference>
<dbReference type="EMBL" id="CP060202">
    <property type="protein sequence ID" value="QNH61613.1"/>
    <property type="molecule type" value="Genomic_DNA"/>
</dbReference>
<evidence type="ECO:0000256" key="4">
    <source>
        <dbReference type="ARBA" id="ARBA00022692"/>
    </source>
</evidence>
<accession>A0A7G7W5H0</accession>
<keyword evidence="4 7" id="KW-0812">Transmembrane</keyword>
<feature type="transmembrane region" description="Helical" evidence="7">
    <location>
        <begin position="21"/>
        <end position="41"/>
    </location>
</feature>
<dbReference type="PANTHER" id="PTHR33452">
    <property type="entry name" value="OXIDOREDUCTASE CATD-RELATED"/>
    <property type="match status" value="1"/>
</dbReference>
<reference evidence="8 9" key="1">
    <citation type="submission" date="2020-08" db="EMBL/GenBank/DDBJ databases">
        <title>Hymenobacter sp. S2-20-2 genome sequencing.</title>
        <authorList>
            <person name="Jin L."/>
        </authorList>
    </citation>
    <scope>NUCLEOTIDE SEQUENCE [LARGE SCALE GENOMIC DNA]</scope>
    <source>
        <strain evidence="8 9">S2-20-2</strain>
    </source>
</reference>
<dbReference type="Proteomes" id="UP000515489">
    <property type="component" value="Chromosome"/>
</dbReference>
<dbReference type="Pfam" id="PF07681">
    <property type="entry name" value="DoxX"/>
    <property type="match status" value="1"/>
</dbReference>
<keyword evidence="3" id="KW-1003">Cell membrane</keyword>
<evidence type="ECO:0000256" key="3">
    <source>
        <dbReference type="ARBA" id="ARBA00022475"/>
    </source>
</evidence>
<keyword evidence="6 7" id="KW-0472">Membrane</keyword>
<dbReference type="RefSeq" id="WP_185887540.1">
    <property type="nucleotide sequence ID" value="NZ_CP060202.1"/>
</dbReference>
<evidence type="ECO:0000256" key="2">
    <source>
        <dbReference type="ARBA" id="ARBA00006679"/>
    </source>
</evidence>
<evidence type="ECO:0000256" key="7">
    <source>
        <dbReference type="SAM" id="Phobius"/>
    </source>
</evidence>
<dbReference type="PANTHER" id="PTHR33452:SF1">
    <property type="entry name" value="INNER MEMBRANE PROTEIN YPHA-RELATED"/>
    <property type="match status" value="1"/>
</dbReference>
<gene>
    <name evidence="8" type="ORF">H4317_15835</name>
</gene>
<protein>
    <submittedName>
        <fullName evidence="8">DoxX family protein</fullName>
    </submittedName>
</protein>
<dbReference type="GO" id="GO:0005886">
    <property type="term" value="C:plasma membrane"/>
    <property type="evidence" value="ECO:0007669"/>
    <property type="project" value="UniProtKB-SubCell"/>
</dbReference>
<dbReference type="KEGG" id="hsk:H4317_15835"/>
<feature type="transmembrane region" description="Helical" evidence="7">
    <location>
        <begin position="116"/>
        <end position="139"/>
    </location>
</feature>
<feature type="transmembrane region" description="Helical" evidence="7">
    <location>
        <begin position="61"/>
        <end position="80"/>
    </location>
</feature>
<evidence type="ECO:0000256" key="5">
    <source>
        <dbReference type="ARBA" id="ARBA00022989"/>
    </source>
</evidence>
<name>A0A7G7W5H0_9BACT</name>
<organism evidence="8 9">
    <name type="scientific">Hymenobacter sediminicola</name>
    <dbReference type="NCBI Taxonomy" id="2761579"/>
    <lineage>
        <taxon>Bacteria</taxon>
        <taxon>Pseudomonadati</taxon>
        <taxon>Bacteroidota</taxon>
        <taxon>Cytophagia</taxon>
        <taxon>Cytophagales</taxon>
        <taxon>Hymenobacteraceae</taxon>
        <taxon>Hymenobacter</taxon>
    </lineage>
</organism>
<dbReference type="InterPro" id="IPR032808">
    <property type="entry name" value="DoxX"/>
</dbReference>
<evidence type="ECO:0000313" key="9">
    <source>
        <dbReference type="Proteomes" id="UP000515489"/>
    </source>
</evidence>
<dbReference type="AlphaFoldDB" id="A0A7G7W5H0"/>
<proteinExistence type="inferred from homology"/>